<dbReference type="SUPFAM" id="SSF69118">
    <property type="entry name" value="AhpD-like"/>
    <property type="match status" value="1"/>
</dbReference>
<dbReference type="RefSeq" id="XP_033714185.1">
    <property type="nucleotide sequence ID" value="XM_033858294.1"/>
</dbReference>
<keyword evidence="1" id="KW-1185">Reference proteome</keyword>
<proteinExistence type="predicted"/>
<gene>
    <name evidence="2" type="primary">LOC109552378</name>
</gene>
<dbReference type="PANTHER" id="PTHR35446:SF2">
    <property type="entry name" value="CARBOXYMUCONOLACTONE DECARBOXYLASE-LIKE DOMAIN-CONTAINING PROTEIN"/>
    <property type="match status" value="1"/>
</dbReference>
<accession>A0A6J3RHM1</accession>
<name>A0A6J3RHM1_TURTR</name>
<protein>
    <submittedName>
        <fullName evidence="2">Uncharacterized protein LOC109552378 isoform X2</fullName>
    </submittedName>
</protein>
<dbReference type="PANTHER" id="PTHR35446">
    <property type="entry name" value="SI:CH211-175M2.5"/>
    <property type="match status" value="1"/>
</dbReference>
<reference evidence="2" key="1">
    <citation type="submission" date="2025-08" db="UniProtKB">
        <authorList>
            <consortium name="RefSeq"/>
        </authorList>
    </citation>
    <scope>IDENTIFICATION</scope>
    <source>
        <tissue evidence="2">Spleen</tissue>
    </source>
</reference>
<dbReference type="InterPro" id="IPR029032">
    <property type="entry name" value="AhpD-like"/>
</dbReference>
<evidence type="ECO:0000313" key="1">
    <source>
        <dbReference type="Proteomes" id="UP000245320"/>
    </source>
</evidence>
<dbReference type="Gene3D" id="1.20.1290.10">
    <property type="entry name" value="AhpD-like"/>
    <property type="match status" value="1"/>
</dbReference>
<sequence length="138" mass="15965">MKRSDYHRSCSWSVTFCRRNGTDSFSLLPTPTQFQRVWIQQVCVNWRKSDLPAWEKAMLEFALAISRADDITDDHFKKLEVHGFNQEDAWDIAAISAFYAMSNCLAHFVSLVPNKEFYLMGRTNDVKDIRSEPAAPKV</sequence>
<dbReference type="Proteomes" id="UP000245320">
    <property type="component" value="Chromosome 6"/>
</dbReference>
<organism evidence="1 2">
    <name type="scientific">Tursiops truncatus</name>
    <name type="common">Atlantic bottle-nosed dolphin</name>
    <name type="synonym">Delphinus truncatus</name>
    <dbReference type="NCBI Taxonomy" id="9739"/>
    <lineage>
        <taxon>Eukaryota</taxon>
        <taxon>Metazoa</taxon>
        <taxon>Chordata</taxon>
        <taxon>Craniata</taxon>
        <taxon>Vertebrata</taxon>
        <taxon>Euteleostomi</taxon>
        <taxon>Mammalia</taxon>
        <taxon>Eutheria</taxon>
        <taxon>Laurasiatheria</taxon>
        <taxon>Artiodactyla</taxon>
        <taxon>Whippomorpha</taxon>
        <taxon>Cetacea</taxon>
        <taxon>Odontoceti</taxon>
        <taxon>Delphinidae</taxon>
        <taxon>Tursiops</taxon>
    </lineage>
</organism>
<dbReference type="AlphaFoldDB" id="A0A6J3RHM1"/>
<evidence type="ECO:0000313" key="2">
    <source>
        <dbReference type="RefSeq" id="XP_033714185.1"/>
    </source>
</evidence>